<evidence type="ECO:0000313" key="2">
    <source>
        <dbReference type="Proteomes" id="UP000234681"/>
    </source>
</evidence>
<sequence length="13" mass="1391">MIIATATTIKVKT</sequence>
<gene>
    <name evidence="1" type="ORF">rCG_57416</name>
</gene>
<dbReference type="Proteomes" id="UP000234681">
    <property type="component" value="Chromosome 1"/>
</dbReference>
<protein>
    <submittedName>
        <fullName evidence="1">RCG57416</fullName>
    </submittedName>
</protein>
<proteinExistence type="predicted"/>
<reference evidence="2" key="1">
    <citation type="submission" date="2005-09" db="EMBL/GenBank/DDBJ databases">
        <authorList>
            <person name="Mural R.J."/>
            <person name="Li P.W."/>
            <person name="Adams M.D."/>
            <person name="Amanatides P.G."/>
            <person name="Baden-Tillson H."/>
            <person name="Barnstead M."/>
            <person name="Chin S.H."/>
            <person name="Dew I."/>
            <person name="Evans C.A."/>
            <person name="Ferriera S."/>
            <person name="Flanigan M."/>
            <person name="Fosler C."/>
            <person name="Glodek A."/>
            <person name="Gu Z."/>
            <person name="Holt R.A."/>
            <person name="Jennings D."/>
            <person name="Kraft C.L."/>
            <person name="Lu F."/>
            <person name="Nguyen T."/>
            <person name="Nusskern D.R."/>
            <person name="Pfannkoch C.M."/>
            <person name="Sitter C."/>
            <person name="Sutton G.G."/>
            <person name="Venter J.C."/>
            <person name="Wang Z."/>
            <person name="Woodage T."/>
            <person name="Zheng X.H."/>
            <person name="Zhong F."/>
        </authorList>
    </citation>
    <scope>NUCLEOTIDE SEQUENCE [LARGE SCALE GENOMIC DNA]</scope>
    <source>
        <strain>BN</strain>
        <strain evidence="2">Sprague-Dawley</strain>
    </source>
</reference>
<dbReference type="EMBL" id="CH473994">
    <property type="protein sequence ID" value="EDL93735.1"/>
    <property type="molecule type" value="Genomic_DNA"/>
</dbReference>
<organism evidence="1 2">
    <name type="scientific">Rattus norvegicus</name>
    <name type="common">Rat</name>
    <dbReference type="NCBI Taxonomy" id="10116"/>
    <lineage>
        <taxon>Eukaryota</taxon>
        <taxon>Metazoa</taxon>
        <taxon>Chordata</taxon>
        <taxon>Craniata</taxon>
        <taxon>Vertebrata</taxon>
        <taxon>Euteleostomi</taxon>
        <taxon>Mammalia</taxon>
        <taxon>Eutheria</taxon>
        <taxon>Euarchontoglires</taxon>
        <taxon>Glires</taxon>
        <taxon>Rodentia</taxon>
        <taxon>Myomorpha</taxon>
        <taxon>Muroidea</taxon>
        <taxon>Muridae</taxon>
        <taxon>Murinae</taxon>
        <taxon>Rattus</taxon>
    </lineage>
</organism>
<name>A6JP63_RAT</name>
<evidence type="ECO:0000313" key="1">
    <source>
        <dbReference type="EMBL" id="EDL93735.1"/>
    </source>
</evidence>
<accession>A6JP63</accession>